<evidence type="ECO:0000256" key="1">
    <source>
        <dbReference type="SAM" id="MobiDB-lite"/>
    </source>
</evidence>
<organism evidence="2 3">
    <name type="scientific">Cryptococcus floricola</name>
    <dbReference type="NCBI Taxonomy" id="2591691"/>
    <lineage>
        <taxon>Eukaryota</taxon>
        <taxon>Fungi</taxon>
        <taxon>Dikarya</taxon>
        <taxon>Basidiomycota</taxon>
        <taxon>Agaricomycotina</taxon>
        <taxon>Tremellomycetes</taxon>
        <taxon>Tremellales</taxon>
        <taxon>Cryptococcaceae</taxon>
        <taxon>Cryptococcus</taxon>
    </lineage>
</organism>
<keyword evidence="3" id="KW-1185">Reference proteome</keyword>
<proteinExistence type="predicted"/>
<accession>A0A5D3AUK8</accession>
<reference evidence="2 3" key="1">
    <citation type="submission" date="2017-05" db="EMBL/GenBank/DDBJ databases">
        <title>The Genome Sequence of Tsuchiyaea wingfieldii DSM 27421.</title>
        <authorList>
            <person name="Cuomo C."/>
            <person name="Passer A."/>
            <person name="Billmyre B."/>
            <person name="Heitman J."/>
        </authorList>
    </citation>
    <scope>NUCLEOTIDE SEQUENCE [LARGE SCALE GENOMIC DNA]</scope>
    <source>
        <strain evidence="2 3">DSM 27421</strain>
    </source>
</reference>
<name>A0A5D3AUK8_9TREE</name>
<sequence>MLFGTIDTHAGLAAPDHSLSPAALGRGKDTGDTDDAASHPAGSISSAISVVDSDSLGQTRSSPCGPVPRARYDALVNALHAPYPRGDSRVQAIVAHREQLSSAAVIQGQGLSVAALCALLDGSSLSSALGATRDDVLPTRDLSGASSTTVSAATTLASALVGTREDPSKRSREAFERDNLVDYDAARFFKRSRLLSTPPVLDDNASHPPALSFSRSPSPELEEVQTPPMEVIALPDVQPERGIKRSAEDFDNDVDIAMKAEPKPKKKVQRVKERTAVPPSRALKRTTTTLSLAAPPTSINQPAIAASAPTITPEPFGTSSAPKVCPTLPQSRMLKRATTTLGQAALRPLPLQPIDMNRPPKPSRRTLPRTASALSLATPSKPSSQSAKAKALCKTPHQASAIPRKLAESGPLRSCLERYAPPARPPPALHFGKPGQTWPGFEFFCPVPRRRPTLSKEEAREAYRARKARRDLKASRTRRWNPETGLEEFLPCPVPGAEPEPVLERFKDVEPWSEGQSEFASRTAETAELAAMVMETLSLDDVIANLSKLTVVPSKKKVVTWASLLAPSCRPQNSVIIMLLDAYRRRWHYYYAPSPPLSSHATRTANIASFLSHMWPKLTLLFSF</sequence>
<dbReference type="AlphaFoldDB" id="A0A5D3AUK8"/>
<feature type="region of interest" description="Disordered" evidence="1">
    <location>
        <begin position="200"/>
        <end position="225"/>
    </location>
</feature>
<feature type="region of interest" description="Disordered" evidence="1">
    <location>
        <begin position="343"/>
        <end position="406"/>
    </location>
</feature>
<comment type="caution">
    <text evidence="2">The sequence shown here is derived from an EMBL/GenBank/DDBJ whole genome shotgun (WGS) entry which is preliminary data.</text>
</comment>
<evidence type="ECO:0000313" key="2">
    <source>
        <dbReference type="EMBL" id="TYJ54522.1"/>
    </source>
</evidence>
<evidence type="ECO:0000313" key="3">
    <source>
        <dbReference type="Proteomes" id="UP000322245"/>
    </source>
</evidence>
<feature type="compositionally biased region" description="Low complexity" evidence="1">
    <location>
        <begin position="377"/>
        <end position="390"/>
    </location>
</feature>
<gene>
    <name evidence="2" type="ORF">B9479_004846</name>
</gene>
<dbReference type="EMBL" id="NIDF01000059">
    <property type="protein sequence ID" value="TYJ54522.1"/>
    <property type="molecule type" value="Genomic_DNA"/>
</dbReference>
<feature type="region of interest" description="Disordered" evidence="1">
    <location>
        <begin position="14"/>
        <end position="44"/>
    </location>
</feature>
<dbReference type="Proteomes" id="UP000322245">
    <property type="component" value="Unassembled WGS sequence"/>
</dbReference>
<protein>
    <submittedName>
        <fullName evidence="2">Uncharacterized protein</fullName>
    </submittedName>
</protein>